<accession>A0A1I0BNQ2</accession>
<feature type="transmembrane region" description="Helical" evidence="1">
    <location>
        <begin position="95"/>
        <end position="117"/>
    </location>
</feature>
<keyword evidence="3" id="KW-1185">Reference proteome</keyword>
<protein>
    <submittedName>
        <fullName evidence="2">Uncharacterized conserved protein YqhQ</fullName>
    </submittedName>
</protein>
<proteinExistence type="predicted"/>
<feature type="transmembrane region" description="Helical" evidence="1">
    <location>
        <begin position="196"/>
        <end position="217"/>
    </location>
</feature>
<dbReference type="AlphaFoldDB" id="A0A1I0BNQ2"/>
<dbReference type="Proteomes" id="UP000243819">
    <property type="component" value="Unassembled WGS sequence"/>
</dbReference>
<feature type="transmembrane region" description="Helical" evidence="1">
    <location>
        <begin position="137"/>
        <end position="154"/>
    </location>
</feature>
<dbReference type="RefSeq" id="WP_242945754.1">
    <property type="nucleotide sequence ID" value="NZ_FOIF01000043.1"/>
</dbReference>
<keyword evidence="1" id="KW-1133">Transmembrane helix</keyword>
<dbReference type="EMBL" id="FOIF01000043">
    <property type="protein sequence ID" value="SET07889.1"/>
    <property type="molecule type" value="Genomic_DNA"/>
</dbReference>
<keyword evidence="1" id="KW-0812">Transmembrane</keyword>
<feature type="transmembrane region" description="Helical" evidence="1">
    <location>
        <begin position="223"/>
        <end position="241"/>
    </location>
</feature>
<organism evidence="2 3">
    <name type="scientific">Anaerobranca gottschalkii DSM 13577</name>
    <dbReference type="NCBI Taxonomy" id="1120990"/>
    <lineage>
        <taxon>Bacteria</taxon>
        <taxon>Bacillati</taxon>
        <taxon>Bacillota</taxon>
        <taxon>Clostridia</taxon>
        <taxon>Eubacteriales</taxon>
        <taxon>Proteinivoracaceae</taxon>
        <taxon>Anaerobranca</taxon>
    </lineage>
</organism>
<dbReference type="Pfam" id="PF07136">
    <property type="entry name" value="DUF1385"/>
    <property type="match status" value="1"/>
</dbReference>
<name>A0A1I0BNQ2_9FIRM</name>
<keyword evidence="1" id="KW-0472">Membrane</keyword>
<reference evidence="3" key="1">
    <citation type="submission" date="2016-10" db="EMBL/GenBank/DDBJ databases">
        <authorList>
            <person name="Varghese N."/>
            <person name="Submissions S."/>
        </authorList>
    </citation>
    <scope>NUCLEOTIDE SEQUENCE [LARGE SCALE GENOMIC DNA]</scope>
    <source>
        <strain evidence="3">DSM 13577</strain>
    </source>
</reference>
<gene>
    <name evidence="2" type="ORF">SAMN03080614_104319</name>
</gene>
<evidence type="ECO:0000313" key="3">
    <source>
        <dbReference type="Proteomes" id="UP000243819"/>
    </source>
</evidence>
<dbReference type="PANTHER" id="PTHR42867">
    <property type="entry name" value="MEMBRANE PROTEIN-RELATED"/>
    <property type="match status" value="1"/>
</dbReference>
<dbReference type="STRING" id="1120990.SAMN03080614_104319"/>
<dbReference type="InterPro" id="IPR010787">
    <property type="entry name" value="DUF1385"/>
</dbReference>
<evidence type="ECO:0000256" key="1">
    <source>
        <dbReference type="SAM" id="Phobius"/>
    </source>
</evidence>
<dbReference type="PANTHER" id="PTHR42867:SF1">
    <property type="entry name" value="MEMBRANE PROTEIN-RELATED"/>
    <property type="match status" value="1"/>
</dbReference>
<evidence type="ECO:0000313" key="2">
    <source>
        <dbReference type="EMBL" id="SET07889.1"/>
    </source>
</evidence>
<sequence>MKEKTSLAVGGQAVLEGVMFRLQNKVTLAVRKPDGTIYVEKKNLGLKKEKRISSWPVIRGSLNLIEALSVGVEMLTKSANLSEGEEGENLSKKEIFSAVFLAVITAIGLFFVLPTLITGFLEKVTPYNLGFKNLIEGLIRLGIFLTYIFFVSKVKEIHRVFQYHGAEHMVVHCHEQGEELTVENAMKYSPLHKRCGTSFLLIVMVISILIFSLLPWMALIPRVLLRIVLIPLIAGLAYEVTKLTGKYNNSILNIVMFPGLMLQKLTTKNPDPAQVEVAIAAIKALLEDDSVIDREKPNLYNIDEIANEAEV</sequence>